<dbReference type="InterPro" id="IPR029058">
    <property type="entry name" value="AB_hydrolase_fold"/>
</dbReference>
<proteinExistence type="predicted"/>
<reference evidence="3" key="1">
    <citation type="submission" date="2021-02" db="EMBL/GenBank/DDBJ databases">
        <authorList>
            <person name="Nowell W R."/>
        </authorList>
    </citation>
    <scope>NUCLEOTIDE SEQUENCE</scope>
</reference>
<comment type="caution">
    <text evidence="3">The sequence shown here is derived from an EMBL/GenBank/DDBJ whole genome shotgun (WGS) entry which is preliminary data.</text>
</comment>
<protein>
    <recommendedName>
        <fullName evidence="2">Peptidase S9 prolyl oligopeptidase catalytic domain-containing protein</fullName>
    </recommendedName>
</protein>
<evidence type="ECO:0000313" key="3">
    <source>
        <dbReference type="EMBL" id="CAF4140984.1"/>
    </source>
</evidence>
<dbReference type="InterPro" id="IPR011042">
    <property type="entry name" value="6-blade_b-propeller_TolB-like"/>
</dbReference>
<sequence>MHKSSTIYRIDFDFNDLSLPVEKQIIRNVSTLIGQLLYTSFEEKLIFTSVATLMENSDGFEIYSIDLRNTSALSKFTNNEAIEFELQLSIDGQHIIFRTLSLNSNKGKLNNTQFRLHSLNLINGQITRLGENFRGSINGYAFKHDSSIYILGQLGTEVQIYTQHLPIKDLIQHNGWNGTYESITLSHDNESIAFVYSSFEKPMEVYSINNINQLELAQAITNENNLFTQRNLPQAKVYSWINKDDHQTIEGILHYPPGKFESKNLPLLVMIHGGPYSASLNKLDFAWYQWSSLAASEGWLVLEPNYRGSTGYGDEFLNEIRYKPVSRPGKDILYGIDQLIQDGIVDQYKLAIGGHSYGGFLTNWLITQTKRFNAALSGAGAIDYTSMWGMSDMPVLIDYLFGGFPWEVPYIYQNETPIYQLDRVRTPTHIVTGENDVRVPTSQSYIFERGLNYLGIPVKLITFPKQGHSLTNNPWHAKIKVREELKWLQKYGNQSLNYIELSGNSGNSKLTYDLQLYIYLFLFVIGRNI</sequence>
<gene>
    <name evidence="3" type="ORF">KXQ929_LOCUS36704</name>
</gene>
<keyword evidence="1" id="KW-0378">Hydrolase</keyword>
<dbReference type="GO" id="GO:0006508">
    <property type="term" value="P:proteolysis"/>
    <property type="evidence" value="ECO:0007669"/>
    <property type="project" value="InterPro"/>
</dbReference>
<evidence type="ECO:0000256" key="1">
    <source>
        <dbReference type="ARBA" id="ARBA00022801"/>
    </source>
</evidence>
<accession>A0A819XID6</accession>
<name>A0A819XID6_9BILA</name>
<feature type="domain" description="Peptidase S9 prolyl oligopeptidase catalytic" evidence="2">
    <location>
        <begin position="292"/>
        <end position="492"/>
    </location>
</feature>
<dbReference type="Gene3D" id="3.40.50.1820">
    <property type="entry name" value="alpha/beta hydrolase"/>
    <property type="match status" value="1"/>
</dbReference>
<dbReference type="Gene3D" id="2.120.10.30">
    <property type="entry name" value="TolB, C-terminal domain"/>
    <property type="match status" value="1"/>
</dbReference>
<organism evidence="3 4">
    <name type="scientific">Adineta steineri</name>
    <dbReference type="NCBI Taxonomy" id="433720"/>
    <lineage>
        <taxon>Eukaryota</taxon>
        <taxon>Metazoa</taxon>
        <taxon>Spiralia</taxon>
        <taxon>Gnathifera</taxon>
        <taxon>Rotifera</taxon>
        <taxon>Eurotatoria</taxon>
        <taxon>Bdelloidea</taxon>
        <taxon>Adinetida</taxon>
        <taxon>Adinetidae</taxon>
        <taxon>Adineta</taxon>
    </lineage>
</organism>
<dbReference type="PANTHER" id="PTHR42776:SF27">
    <property type="entry name" value="DIPEPTIDYL PEPTIDASE FAMILY MEMBER 6"/>
    <property type="match status" value="1"/>
</dbReference>
<dbReference type="SUPFAM" id="SSF82171">
    <property type="entry name" value="DPP6 N-terminal domain-like"/>
    <property type="match status" value="1"/>
</dbReference>
<dbReference type="AlphaFoldDB" id="A0A819XID6"/>
<evidence type="ECO:0000313" key="4">
    <source>
        <dbReference type="Proteomes" id="UP000663868"/>
    </source>
</evidence>
<dbReference type="GO" id="GO:0004252">
    <property type="term" value="F:serine-type endopeptidase activity"/>
    <property type="evidence" value="ECO:0007669"/>
    <property type="project" value="TreeGrafter"/>
</dbReference>
<dbReference type="SUPFAM" id="SSF53474">
    <property type="entry name" value="alpha/beta-Hydrolases"/>
    <property type="match status" value="1"/>
</dbReference>
<dbReference type="PANTHER" id="PTHR42776">
    <property type="entry name" value="SERINE PEPTIDASE S9 FAMILY MEMBER"/>
    <property type="match status" value="1"/>
</dbReference>
<dbReference type="Proteomes" id="UP000663868">
    <property type="component" value="Unassembled WGS sequence"/>
</dbReference>
<evidence type="ECO:0000259" key="2">
    <source>
        <dbReference type="Pfam" id="PF00326"/>
    </source>
</evidence>
<dbReference type="InterPro" id="IPR001375">
    <property type="entry name" value="Peptidase_S9_cat"/>
</dbReference>
<dbReference type="EMBL" id="CAJOBB010005802">
    <property type="protein sequence ID" value="CAF4140984.1"/>
    <property type="molecule type" value="Genomic_DNA"/>
</dbReference>
<dbReference type="Pfam" id="PF00326">
    <property type="entry name" value="Peptidase_S9"/>
    <property type="match status" value="1"/>
</dbReference>